<accession>A0AAI8YQ52</accession>
<evidence type="ECO:0000313" key="2">
    <source>
        <dbReference type="Proteomes" id="UP001295740"/>
    </source>
</evidence>
<protein>
    <submittedName>
        <fullName evidence="1">Uu.00g013080.m01.CDS01</fullName>
    </submittedName>
</protein>
<sequence>MSSAQQDPQSAKVASLPSITFLPCPDTNNHPDWNKALNSHVTGIWLLFLKNSTSSTSARGWVIGLVTASGQALHIYPKQTPYCSTTAIICTPACGEADSVPSKSFTKMLEASTKHFARAAMPGAKVGYLLLTLQRAGIMNYGLREGRGTRFWLCAAIFVLRQFIKEPRSFDLFGDCVIEEMSLCSTDDEQQKKQETQEKQITSDEIKKGQAVVHKWSKQGIKALKECNQRMERFVDLMRLV</sequence>
<dbReference type="Proteomes" id="UP001295740">
    <property type="component" value="Unassembled WGS sequence"/>
</dbReference>
<organism evidence="1 2">
    <name type="scientific">Anthostomella pinea</name>
    <dbReference type="NCBI Taxonomy" id="933095"/>
    <lineage>
        <taxon>Eukaryota</taxon>
        <taxon>Fungi</taxon>
        <taxon>Dikarya</taxon>
        <taxon>Ascomycota</taxon>
        <taxon>Pezizomycotina</taxon>
        <taxon>Sordariomycetes</taxon>
        <taxon>Xylariomycetidae</taxon>
        <taxon>Xylariales</taxon>
        <taxon>Xylariaceae</taxon>
        <taxon>Anthostomella</taxon>
    </lineage>
</organism>
<evidence type="ECO:0000313" key="1">
    <source>
        <dbReference type="EMBL" id="CAJ2513189.1"/>
    </source>
</evidence>
<dbReference type="EMBL" id="CAUWAG010000020">
    <property type="protein sequence ID" value="CAJ2513189.1"/>
    <property type="molecule type" value="Genomic_DNA"/>
</dbReference>
<name>A0AAI8YQ52_9PEZI</name>
<reference evidence="1" key="1">
    <citation type="submission" date="2023-10" db="EMBL/GenBank/DDBJ databases">
        <authorList>
            <person name="Hackl T."/>
        </authorList>
    </citation>
    <scope>NUCLEOTIDE SEQUENCE</scope>
</reference>
<comment type="caution">
    <text evidence="1">The sequence shown here is derived from an EMBL/GenBank/DDBJ whole genome shotgun (WGS) entry which is preliminary data.</text>
</comment>
<gene>
    <name evidence="1" type="ORF">KHLLAP_LOCUS13657</name>
</gene>
<dbReference type="AlphaFoldDB" id="A0AAI8YQ52"/>
<proteinExistence type="predicted"/>
<keyword evidence="2" id="KW-1185">Reference proteome</keyword>